<dbReference type="Proteomes" id="UP001595767">
    <property type="component" value="Unassembled WGS sequence"/>
</dbReference>
<keyword evidence="2" id="KW-0378">Hydrolase</keyword>
<dbReference type="EMBL" id="JBHSBA010000014">
    <property type="protein sequence ID" value="MFC4127438.1"/>
    <property type="molecule type" value="Genomic_DNA"/>
</dbReference>
<comment type="caution">
    <text evidence="2">The sequence shown here is derived from an EMBL/GenBank/DDBJ whole genome shotgun (WGS) entry which is preliminary data.</text>
</comment>
<reference evidence="3" key="1">
    <citation type="journal article" date="2019" name="Int. J. Syst. Evol. Microbiol.">
        <title>The Global Catalogue of Microorganisms (GCM) 10K type strain sequencing project: providing services to taxonomists for standard genome sequencing and annotation.</title>
        <authorList>
            <consortium name="The Broad Institute Genomics Platform"/>
            <consortium name="The Broad Institute Genome Sequencing Center for Infectious Disease"/>
            <person name="Wu L."/>
            <person name="Ma J."/>
        </authorList>
    </citation>
    <scope>NUCLEOTIDE SEQUENCE [LARGE SCALE GENOMIC DNA]</scope>
    <source>
        <strain evidence="3">CGMCC 4.7204</strain>
    </source>
</reference>
<evidence type="ECO:0000259" key="1">
    <source>
        <dbReference type="Pfam" id="PF12697"/>
    </source>
</evidence>
<feature type="domain" description="AB hydrolase-1" evidence="1">
    <location>
        <begin position="7"/>
        <end position="224"/>
    </location>
</feature>
<accession>A0ABV8L9P9</accession>
<dbReference type="InterPro" id="IPR000073">
    <property type="entry name" value="AB_hydrolase_1"/>
</dbReference>
<protein>
    <submittedName>
        <fullName evidence="2">Alpha/beta fold hydrolase</fullName>
    </submittedName>
</protein>
<dbReference type="Pfam" id="PF12697">
    <property type="entry name" value="Abhydrolase_6"/>
    <property type="match status" value="1"/>
</dbReference>
<proteinExistence type="predicted"/>
<evidence type="ECO:0000313" key="3">
    <source>
        <dbReference type="Proteomes" id="UP001595767"/>
    </source>
</evidence>
<keyword evidence="3" id="KW-1185">Reference proteome</keyword>
<dbReference type="InterPro" id="IPR050266">
    <property type="entry name" value="AB_hydrolase_sf"/>
</dbReference>
<dbReference type="PANTHER" id="PTHR43798">
    <property type="entry name" value="MONOACYLGLYCEROL LIPASE"/>
    <property type="match status" value="1"/>
</dbReference>
<gene>
    <name evidence="2" type="ORF">ACFOW8_21140</name>
</gene>
<dbReference type="SUPFAM" id="SSF53474">
    <property type="entry name" value="alpha/beta-Hydrolases"/>
    <property type="match status" value="1"/>
</dbReference>
<organism evidence="2 3">
    <name type="scientific">Nocardia rhizosphaerae</name>
    <dbReference type="NCBI Taxonomy" id="1691571"/>
    <lineage>
        <taxon>Bacteria</taxon>
        <taxon>Bacillati</taxon>
        <taxon>Actinomycetota</taxon>
        <taxon>Actinomycetes</taxon>
        <taxon>Mycobacteriales</taxon>
        <taxon>Nocardiaceae</taxon>
        <taxon>Nocardia</taxon>
    </lineage>
</organism>
<dbReference type="Gene3D" id="3.40.50.1820">
    <property type="entry name" value="alpha/beta hydrolase"/>
    <property type="match status" value="1"/>
</dbReference>
<dbReference type="RefSeq" id="WP_378552823.1">
    <property type="nucleotide sequence ID" value="NZ_JBHSBA010000014.1"/>
</dbReference>
<dbReference type="GO" id="GO:0016787">
    <property type="term" value="F:hydrolase activity"/>
    <property type="evidence" value="ECO:0007669"/>
    <property type="project" value="UniProtKB-KW"/>
</dbReference>
<dbReference type="InterPro" id="IPR029058">
    <property type="entry name" value="AB_hydrolase_fold"/>
</dbReference>
<sequence>MSDRLPVVLVHGIRLSGAAWTMVADRVADSHPVAAVDLPGHGRRRGEEFTLAAAAETVHAAIDSVGGRALVVGHSLGGFVGVAAAAAAPGEVAGLVVAGSTCVPSRSLMLPFSVMHRVLSLQSDGGQRASARLFDAMLPEPVAVAVNGAGIATEVIPDVVAELSRFDVLAALASYSGPVWLINGRHDHLRIHERRFVRACHVGRLTVLPRAGHYLPLADPVRFAGIVLEAAASAEHRSSTDPN</sequence>
<name>A0ABV8L9P9_9NOCA</name>
<evidence type="ECO:0000313" key="2">
    <source>
        <dbReference type="EMBL" id="MFC4127438.1"/>
    </source>
</evidence>